<dbReference type="AlphaFoldDB" id="A0A6A4CUU2"/>
<dbReference type="Pfam" id="PF00856">
    <property type="entry name" value="SET"/>
    <property type="match status" value="1"/>
</dbReference>
<sequence length="226" mass="24857">MLKRLIAHSSQRIAQGTGLWRKLRTYRLVAGAHEAPTRSSVFNRAMQEAVRQAFATAYRTEHATREEISCADSGGITASSTMAAAPPSNGVPVSSAPTSRGMCPPGDVVDEYVGRLFEYPAVIEGQPHQAVKQNSGYTMRLNAKSVSDMYVYIEALHCGSITRFMSHSCDPNVKFVEMQNGKDVKVLARMTKTVKPGKQLTVNYGDEIWFKCACDSCWVDPGDEEE</sequence>
<keyword evidence="4" id="KW-1185">Reference proteome</keyword>
<dbReference type="PROSITE" id="PS50280">
    <property type="entry name" value="SET"/>
    <property type="match status" value="1"/>
</dbReference>
<dbReference type="Gene3D" id="2.170.270.10">
    <property type="entry name" value="SET domain"/>
    <property type="match status" value="1"/>
</dbReference>
<evidence type="ECO:0000313" key="4">
    <source>
        <dbReference type="Proteomes" id="UP000434957"/>
    </source>
</evidence>
<name>A0A6A4CUU2_9STRA</name>
<evidence type="ECO:0000256" key="1">
    <source>
        <dbReference type="SAM" id="MobiDB-lite"/>
    </source>
</evidence>
<dbReference type="Proteomes" id="UP000434957">
    <property type="component" value="Unassembled WGS sequence"/>
</dbReference>
<dbReference type="SMART" id="SM00317">
    <property type="entry name" value="SET"/>
    <property type="match status" value="1"/>
</dbReference>
<feature type="region of interest" description="Disordered" evidence="1">
    <location>
        <begin position="79"/>
        <end position="101"/>
    </location>
</feature>
<dbReference type="PANTHER" id="PTHR47250">
    <property type="entry name" value="HISTONE-LYSINE N-METHYLTRANSFERASE SET-6"/>
    <property type="match status" value="1"/>
</dbReference>
<organism evidence="3 4">
    <name type="scientific">Phytophthora rubi</name>
    <dbReference type="NCBI Taxonomy" id="129364"/>
    <lineage>
        <taxon>Eukaryota</taxon>
        <taxon>Sar</taxon>
        <taxon>Stramenopiles</taxon>
        <taxon>Oomycota</taxon>
        <taxon>Peronosporomycetes</taxon>
        <taxon>Peronosporales</taxon>
        <taxon>Peronosporaceae</taxon>
        <taxon>Phytophthora</taxon>
    </lineage>
</organism>
<proteinExistence type="predicted"/>
<feature type="compositionally biased region" description="Low complexity" evidence="1">
    <location>
        <begin position="79"/>
        <end position="88"/>
    </location>
</feature>
<evidence type="ECO:0000259" key="2">
    <source>
        <dbReference type="PROSITE" id="PS50280"/>
    </source>
</evidence>
<evidence type="ECO:0000313" key="3">
    <source>
        <dbReference type="EMBL" id="KAE9296738.1"/>
    </source>
</evidence>
<reference evidence="3 4" key="1">
    <citation type="submission" date="2018-08" db="EMBL/GenBank/DDBJ databases">
        <title>Genomic investigation of the strawberry pathogen Phytophthora fragariae indicates pathogenicity is determined by transcriptional variation in three key races.</title>
        <authorList>
            <person name="Adams T.M."/>
            <person name="Armitage A.D."/>
            <person name="Sobczyk M.K."/>
            <person name="Bates H.J."/>
            <person name="Dunwell J.M."/>
            <person name="Nellist C.F."/>
            <person name="Harrison R.J."/>
        </authorList>
    </citation>
    <scope>NUCLEOTIDE SEQUENCE [LARGE SCALE GENOMIC DNA]</scope>
    <source>
        <strain evidence="3 4">SCRP333</strain>
    </source>
</reference>
<feature type="domain" description="SET" evidence="2">
    <location>
        <begin position="66"/>
        <end position="205"/>
    </location>
</feature>
<dbReference type="PANTHER" id="PTHR47250:SF3">
    <property type="entry name" value="HISTONE-LYSINE N-METHYLTRANSFERASE SET-6"/>
    <property type="match status" value="1"/>
</dbReference>
<dbReference type="SUPFAM" id="SSF82199">
    <property type="entry name" value="SET domain"/>
    <property type="match status" value="1"/>
</dbReference>
<comment type="caution">
    <text evidence="3">The sequence shown here is derived from an EMBL/GenBank/DDBJ whole genome shotgun (WGS) entry which is preliminary data.</text>
</comment>
<dbReference type="InterPro" id="IPR001214">
    <property type="entry name" value="SET_dom"/>
</dbReference>
<dbReference type="EMBL" id="QXFT01002536">
    <property type="protein sequence ID" value="KAE9296738.1"/>
    <property type="molecule type" value="Genomic_DNA"/>
</dbReference>
<dbReference type="InterPro" id="IPR053105">
    <property type="entry name" value="Class_V-like_SAM-MTase"/>
</dbReference>
<accession>A0A6A4CUU2</accession>
<protein>
    <recommendedName>
        <fullName evidence="2">SET domain-containing protein</fullName>
    </recommendedName>
</protein>
<gene>
    <name evidence="3" type="ORF">PR003_g23681</name>
</gene>
<dbReference type="InterPro" id="IPR046341">
    <property type="entry name" value="SET_dom_sf"/>
</dbReference>